<dbReference type="EMBL" id="DUJR01000020">
    <property type="protein sequence ID" value="HII59700.1"/>
    <property type="molecule type" value="Genomic_DNA"/>
</dbReference>
<accession>A0A832SUC8</accession>
<gene>
    <name evidence="1" type="ORF">HA335_03845</name>
</gene>
<dbReference type="RefSeq" id="WP_010870327.1">
    <property type="nucleotide sequence ID" value="NC_000909.1"/>
</dbReference>
<evidence type="ECO:0000313" key="2">
    <source>
        <dbReference type="Proteomes" id="UP000645676"/>
    </source>
</evidence>
<evidence type="ECO:0000313" key="1">
    <source>
        <dbReference type="EMBL" id="HII59700.1"/>
    </source>
</evidence>
<dbReference type="OMA" id="LCIQSCK"/>
<organism evidence="1 2">
    <name type="scientific">Methanocaldococcus jannaschii</name>
    <dbReference type="NCBI Taxonomy" id="2190"/>
    <lineage>
        <taxon>Archaea</taxon>
        <taxon>Methanobacteriati</taxon>
        <taxon>Methanobacteriota</taxon>
        <taxon>Methanomada group</taxon>
        <taxon>Methanococci</taxon>
        <taxon>Methanococcales</taxon>
        <taxon>Methanocaldococcaceae</taxon>
        <taxon>Methanocaldococcus</taxon>
    </lineage>
</organism>
<protein>
    <submittedName>
        <fullName evidence="1">Uncharacterized protein</fullName>
    </submittedName>
</protein>
<dbReference type="AlphaFoldDB" id="A0A832SUC8"/>
<proteinExistence type="predicted"/>
<dbReference type="Proteomes" id="UP000645676">
    <property type="component" value="Unassembled WGS sequence"/>
</dbReference>
<comment type="caution">
    <text evidence="1">The sequence shown here is derived from an EMBL/GenBank/DDBJ whole genome shotgun (WGS) entry which is preliminary data.</text>
</comment>
<reference evidence="1" key="1">
    <citation type="journal article" date="2020" name="bioRxiv">
        <title>A rank-normalized archaeal taxonomy based on genome phylogeny resolves widespread incomplete and uneven classifications.</title>
        <authorList>
            <person name="Rinke C."/>
            <person name="Chuvochina M."/>
            <person name="Mussig A.J."/>
            <person name="Chaumeil P.-A."/>
            <person name="Waite D.W."/>
            <person name="Whitman W.B."/>
            <person name="Parks D.H."/>
            <person name="Hugenholtz P."/>
        </authorList>
    </citation>
    <scope>NUCLEOTIDE SEQUENCE</scope>
    <source>
        <strain evidence="1">UBA8849</strain>
    </source>
</reference>
<name>A0A832SUC8_9EURY</name>
<sequence length="297" mass="34913">MQDKQLLQLKEQIINDIKKRVLKIREDLGLKKVEFDIVDIEIEGKVLIIYTKNRTDKSTIIGPGGWVVGKLREEMKNRFEIIRVEDYTDKVLFEEIVKAIKSLFDDEVIQDICNYFLYRKIPKEKKNIICLIHCQYDLYALDILSNIFNVKAITYDFPALIPNKTKKKIANFLNNKDIGHKFLKLDITKDKIKNLIDSFPYGFLKDKIIEDLEGYVFTSCLDTAVFKYNKGTIINFFELFPIKIKKDENYLNYCPLCIQSCKIDKNKEKFIKKVVKEVYKGFKEPTDASEEILSMIK</sequence>